<dbReference type="GeneID" id="111599841"/>
<sequence length="246" mass="28722">MRQPERISNSSLKSFLCFIFSLMALRFTAAQLAPPTYNGHFGGYHQQQSEQQQRLGYSDAGLTYSRGYSAPVQSRWSGAPIVVNDEANILQQQERPYLPINYYNNRGEYASVRPDPRNPNWLNHNLPPTRAANHNYNDNNNNGYYYYTQPQSQQELDQRELLTVADSRRPEDQIVRIGGSRSLAYNNNNNNNNNNYRDSENYVEPALLLGQHEFQAKYAKHYSDYLRKYPKRLQPHFLNTQQFIDK</sequence>
<organism evidence="2 3">
    <name type="scientific">Drosophila hydei</name>
    <name type="common">Fruit fly</name>
    <dbReference type="NCBI Taxonomy" id="7224"/>
    <lineage>
        <taxon>Eukaryota</taxon>
        <taxon>Metazoa</taxon>
        <taxon>Ecdysozoa</taxon>
        <taxon>Arthropoda</taxon>
        <taxon>Hexapoda</taxon>
        <taxon>Insecta</taxon>
        <taxon>Pterygota</taxon>
        <taxon>Neoptera</taxon>
        <taxon>Endopterygota</taxon>
        <taxon>Diptera</taxon>
        <taxon>Brachycera</taxon>
        <taxon>Muscomorpha</taxon>
        <taxon>Ephydroidea</taxon>
        <taxon>Drosophilidae</taxon>
        <taxon>Drosophila</taxon>
    </lineage>
</organism>
<gene>
    <name evidence="3" type="primary">LOC111599841</name>
    <name evidence="4" type="synonym">LOC115483426</name>
</gene>
<feature type="chain" id="PRO_5044638946" evidence="1">
    <location>
        <begin position="31"/>
        <end position="246"/>
    </location>
</feature>
<dbReference type="Proteomes" id="UP000504633">
    <property type="component" value="Unplaced"/>
</dbReference>
<dbReference type="KEGG" id="dhe:115483426"/>
<evidence type="ECO:0000256" key="1">
    <source>
        <dbReference type="SAM" id="SignalP"/>
    </source>
</evidence>
<evidence type="ECO:0000313" key="2">
    <source>
        <dbReference type="Proteomes" id="UP000504633"/>
    </source>
</evidence>
<dbReference type="RefSeq" id="XP_023171404.2">
    <property type="nucleotide sequence ID" value="XM_023315636.2"/>
</dbReference>
<proteinExistence type="predicted"/>
<feature type="signal peptide" evidence="1">
    <location>
        <begin position="1"/>
        <end position="30"/>
    </location>
</feature>
<name>A0A6J1LZW5_DROHY</name>
<keyword evidence="2" id="KW-1185">Reference proteome</keyword>
<evidence type="ECO:0000313" key="3">
    <source>
        <dbReference type="RefSeq" id="XP_023171404.2"/>
    </source>
</evidence>
<dbReference type="KEGG" id="dhe:111599841"/>
<dbReference type="AlphaFoldDB" id="A0A6J1LZW5"/>
<keyword evidence="1" id="KW-0732">Signal</keyword>
<dbReference type="RefSeq" id="XP_030081240.1">
    <property type="nucleotide sequence ID" value="XM_030225380.1"/>
</dbReference>
<dbReference type="OrthoDB" id="7860674at2759"/>
<reference evidence="3 4" key="1">
    <citation type="submission" date="2025-04" db="UniProtKB">
        <authorList>
            <consortium name="RefSeq"/>
        </authorList>
    </citation>
    <scope>IDENTIFICATION</scope>
    <source>
        <strain evidence="3 4">15085-1641.00</strain>
        <tissue evidence="3 4">Whole body</tissue>
    </source>
</reference>
<evidence type="ECO:0000313" key="4">
    <source>
        <dbReference type="RefSeq" id="XP_030081240.1"/>
    </source>
</evidence>
<protein>
    <submittedName>
        <fullName evidence="3 4">Myb-like protein M</fullName>
    </submittedName>
</protein>
<accession>A0A6J1LZW5</accession>